<gene>
    <name evidence="3" type="ORF">EV675_1352</name>
</gene>
<feature type="domain" description="CAAX prenyl protease 2/Lysostaphin resistance protein A-like" evidence="2">
    <location>
        <begin position="106"/>
        <end position="250"/>
    </location>
</feature>
<evidence type="ECO:0000313" key="4">
    <source>
        <dbReference type="Proteomes" id="UP000292445"/>
    </source>
</evidence>
<proteinExistence type="predicted"/>
<feature type="transmembrane region" description="Helical" evidence="1">
    <location>
        <begin position="238"/>
        <end position="259"/>
    </location>
</feature>
<dbReference type="RefSeq" id="WP_130356553.1">
    <property type="nucleotide sequence ID" value="NZ_SGXC01000001.1"/>
</dbReference>
<protein>
    <submittedName>
        <fullName evidence="3">CAAX prenyl protease-like protein</fullName>
    </submittedName>
</protein>
<dbReference type="Proteomes" id="UP000292445">
    <property type="component" value="Unassembled WGS sequence"/>
</dbReference>
<accession>A0A4Q7NK91</accession>
<dbReference type="GO" id="GO:0008233">
    <property type="term" value="F:peptidase activity"/>
    <property type="evidence" value="ECO:0007669"/>
    <property type="project" value="UniProtKB-KW"/>
</dbReference>
<dbReference type="EMBL" id="SGXC01000001">
    <property type="protein sequence ID" value="RZS85328.1"/>
    <property type="molecule type" value="Genomic_DNA"/>
</dbReference>
<keyword evidence="4" id="KW-1185">Reference proteome</keyword>
<keyword evidence="3" id="KW-0645">Protease</keyword>
<keyword evidence="1" id="KW-0472">Membrane</keyword>
<sequence length="269" mass="29398">MPEARLPCAAGAAPGRGRPAFRQEFADFLAFVRRPRLGPRMPRGWHGGQAGAPRHGSQEWLGGLGGPHLLSWVLVLWGINLLVLGPLAASVATASGAERRLDALHLSWFHVVLWAPVIEEMVFRYGLRRPAPALWLLPVLVSAMLMRPSLAAGASVALACGAIAAVLAWRGHRWPWKWLRRYVGAFPLVFHLATLAFAFLHLANFRLGESGWLLLPLLVLPQWACGLVLGWMRVRFGIGASIALHACFNAGPMALLWILQNHAPDLLDG</sequence>
<feature type="transmembrane region" description="Helical" evidence="1">
    <location>
        <begin position="147"/>
        <end position="169"/>
    </location>
</feature>
<name>A0A4Q7NK91_9BURK</name>
<evidence type="ECO:0000256" key="1">
    <source>
        <dbReference type="SAM" id="Phobius"/>
    </source>
</evidence>
<feature type="transmembrane region" description="Helical" evidence="1">
    <location>
        <begin position="212"/>
        <end position="231"/>
    </location>
</feature>
<dbReference type="AlphaFoldDB" id="A0A4Q7NK91"/>
<feature type="transmembrane region" description="Helical" evidence="1">
    <location>
        <begin position="181"/>
        <end position="200"/>
    </location>
</feature>
<dbReference type="OrthoDB" id="8521072at2"/>
<dbReference type="InterPro" id="IPR003675">
    <property type="entry name" value="Rce1/LyrA-like_dom"/>
</dbReference>
<keyword evidence="1" id="KW-1133">Transmembrane helix</keyword>
<feature type="transmembrane region" description="Helical" evidence="1">
    <location>
        <begin position="106"/>
        <end position="127"/>
    </location>
</feature>
<keyword evidence="3" id="KW-0378">Hydrolase</keyword>
<evidence type="ECO:0000313" key="3">
    <source>
        <dbReference type="EMBL" id="RZS85328.1"/>
    </source>
</evidence>
<dbReference type="Pfam" id="PF02517">
    <property type="entry name" value="Rce1-like"/>
    <property type="match status" value="1"/>
</dbReference>
<keyword evidence="1" id="KW-0812">Transmembrane</keyword>
<dbReference type="GO" id="GO:0006508">
    <property type="term" value="P:proteolysis"/>
    <property type="evidence" value="ECO:0007669"/>
    <property type="project" value="UniProtKB-KW"/>
</dbReference>
<comment type="caution">
    <text evidence="3">The sequence shown here is derived from an EMBL/GenBank/DDBJ whole genome shotgun (WGS) entry which is preliminary data.</text>
</comment>
<feature type="transmembrane region" description="Helical" evidence="1">
    <location>
        <begin position="69"/>
        <end position="94"/>
    </location>
</feature>
<reference evidence="3 4" key="1">
    <citation type="submission" date="2019-02" db="EMBL/GenBank/DDBJ databases">
        <title>Genomic Encyclopedia of Type Strains, Phase IV (KMG-IV): sequencing the most valuable type-strain genomes for metagenomic binning, comparative biology and taxonomic classification.</title>
        <authorList>
            <person name="Goeker M."/>
        </authorList>
    </citation>
    <scope>NUCLEOTIDE SEQUENCE [LARGE SCALE GENOMIC DNA]</scope>
    <source>
        <strain evidence="3 4">K24</strain>
    </source>
</reference>
<organism evidence="3 4">
    <name type="scientific">Pigmentiphaga kullae</name>
    <dbReference type="NCBI Taxonomy" id="151784"/>
    <lineage>
        <taxon>Bacteria</taxon>
        <taxon>Pseudomonadati</taxon>
        <taxon>Pseudomonadota</taxon>
        <taxon>Betaproteobacteria</taxon>
        <taxon>Burkholderiales</taxon>
        <taxon>Alcaligenaceae</taxon>
        <taxon>Pigmentiphaga</taxon>
    </lineage>
</organism>
<evidence type="ECO:0000259" key="2">
    <source>
        <dbReference type="Pfam" id="PF02517"/>
    </source>
</evidence>